<evidence type="ECO:0000313" key="3">
    <source>
        <dbReference type="Proteomes" id="UP000663823"/>
    </source>
</evidence>
<dbReference type="InterPro" id="IPR027291">
    <property type="entry name" value="Glyco_hydro_38_N_sf"/>
</dbReference>
<proteinExistence type="predicted"/>
<name>A0A820DEK5_9BILA</name>
<dbReference type="GO" id="GO:0005764">
    <property type="term" value="C:lysosome"/>
    <property type="evidence" value="ECO:0007669"/>
    <property type="project" value="TreeGrafter"/>
</dbReference>
<sequence>ACNLGESNKLNVHIVPHTHDDVGWLKTVDQYYYGARNDIQHAAVQYILDSVIQSLLENSDRRFIYVEIAFFWRWWTQQTEELQNTVRQLVNEGRLEFISGGWSMNDEGVTHYNSIIDQHSLGAEFLRNQFGECGRPKLGWQIDPFGHSRQMGFDGLFFGRVDPQDYAERYRTKTMEMIWKGSANLGEESWLFTGVIPRTYTPPDSFCFDMLCQDEPIKVSLYSLFSSDNI</sequence>
<dbReference type="GO" id="GO:0004559">
    <property type="term" value="F:alpha-mannosidase activity"/>
    <property type="evidence" value="ECO:0007669"/>
    <property type="project" value="InterPro"/>
</dbReference>
<gene>
    <name evidence="2" type="ORF">OTI717_LOCUS39725</name>
</gene>
<dbReference type="Gene3D" id="3.20.110.10">
    <property type="entry name" value="Glycoside hydrolase 38, N terminal domain"/>
    <property type="match status" value="1"/>
</dbReference>
<feature type="non-terminal residue" evidence="2">
    <location>
        <position position="1"/>
    </location>
</feature>
<dbReference type="GO" id="GO:0006013">
    <property type="term" value="P:mannose metabolic process"/>
    <property type="evidence" value="ECO:0007669"/>
    <property type="project" value="InterPro"/>
</dbReference>
<dbReference type="EMBL" id="CAJOAX010027407">
    <property type="protein sequence ID" value="CAF4230777.1"/>
    <property type="molecule type" value="Genomic_DNA"/>
</dbReference>
<dbReference type="PANTHER" id="PTHR11607:SF3">
    <property type="entry name" value="LYSOSOMAL ALPHA-MANNOSIDASE"/>
    <property type="match status" value="1"/>
</dbReference>
<dbReference type="InterPro" id="IPR050843">
    <property type="entry name" value="Glycosyl_Hydrlase_38"/>
</dbReference>
<dbReference type="SUPFAM" id="SSF88713">
    <property type="entry name" value="Glycoside hydrolase/deacetylase"/>
    <property type="match status" value="1"/>
</dbReference>
<dbReference type="InterPro" id="IPR011330">
    <property type="entry name" value="Glyco_hydro/deAcase_b/a-brl"/>
</dbReference>
<evidence type="ECO:0000313" key="2">
    <source>
        <dbReference type="EMBL" id="CAF4230777.1"/>
    </source>
</evidence>
<dbReference type="PANTHER" id="PTHR11607">
    <property type="entry name" value="ALPHA-MANNOSIDASE"/>
    <property type="match status" value="1"/>
</dbReference>
<dbReference type="InterPro" id="IPR000602">
    <property type="entry name" value="Glyco_hydro_38_N"/>
</dbReference>
<dbReference type="Pfam" id="PF01074">
    <property type="entry name" value="Glyco_hydro_38N"/>
    <property type="match status" value="1"/>
</dbReference>
<comment type="caution">
    <text evidence="2">The sequence shown here is derived from an EMBL/GenBank/DDBJ whole genome shotgun (WGS) entry which is preliminary data.</text>
</comment>
<dbReference type="FunFam" id="3.20.110.10:FF:000011">
    <property type="entry name" value="Lysosomal alpha-mannosidase, putative"/>
    <property type="match status" value="1"/>
</dbReference>
<protein>
    <recommendedName>
        <fullName evidence="1">Glycoside hydrolase family 38 N-terminal domain-containing protein</fullName>
    </recommendedName>
</protein>
<dbReference type="CDD" id="cd10810">
    <property type="entry name" value="GH38N_AMII_LAM_like"/>
    <property type="match status" value="1"/>
</dbReference>
<feature type="domain" description="Glycoside hydrolase family 38 N-terminal" evidence="1">
    <location>
        <begin position="11"/>
        <end position="208"/>
    </location>
</feature>
<dbReference type="AlphaFoldDB" id="A0A820DEK5"/>
<accession>A0A820DEK5</accession>
<evidence type="ECO:0000259" key="1">
    <source>
        <dbReference type="Pfam" id="PF01074"/>
    </source>
</evidence>
<dbReference type="Proteomes" id="UP000663823">
    <property type="component" value="Unassembled WGS sequence"/>
</dbReference>
<organism evidence="2 3">
    <name type="scientific">Rotaria sordida</name>
    <dbReference type="NCBI Taxonomy" id="392033"/>
    <lineage>
        <taxon>Eukaryota</taxon>
        <taxon>Metazoa</taxon>
        <taxon>Spiralia</taxon>
        <taxon>Gnathifera</taxon>
        <taxon>Rotifera</taxon>
        <taxon>Eurotatoria</taxon>
        <taxon>Bdelloidea</taxon>
        <taxon>Philodinida</taxon>
        <taxon>Philodinidae</taxon>
        <taxon>Rotaria</taxon>
    </lineage>
</organism>
<reference evidence="2" key="1">
    <citation type="submission" date="2021-02" db="EMBL/GenBank/DDBJ databases">
        <authorList>
            <person name="Nowell W R."/>
        </authorList>
    </citation>
    <scope>NUCLEOTIDE SEQUENCE</scope>
</reference>